<proteinExistence type="predicted"/>
<dbReference type="Pfam" id="PF06189">
    <property type="entry name" value="5-nucleotidase"/>
    <property type="match status" value="1"/>
</dbReference>
<dbReference type="OrthoDB" id="1655098at2"/>
<sequence>MEKVVVAISLSAIFKPKLKKIQTMTDQSDRIFVYHNANEVFDKGPLFSFIEQLLCANLSFVDVMIISDSPPEISDCIFESLAYYKLEIDNVILSNRTSILDYLAALKVDLFFSSDLNLVQETQKMNILAGLVSLGVTTTHEFKVALDHRLFAKEGMCDAFGKILPVFGFWQKLFANFKVALLTTRCYSVESWVKDLFKLSQCKVNEVCFLGMGGTEDVCRLFDLTVYIEGERQDSLIRTKPTPRILNIDF</sequence>
<dbReference type="PANTHER" id="PTHR31367:SF5">
    <property type="entry name" value="CYTOSOLIC 5'-NUCLEOTIDASE 1A"/>
    <property type="match status" value="1"/>
</dbReference>
<evidence type="ECO:0000313" key="2">
    <source>
        <dbReference type="Proteomes" id="UP000487649"/>
    </source>
</evidence>
<organism evidence="1 2">
    <name type="scientific">Turicibacter sanguinis</name>
    <dbReference type="NCBI Taxonomy" id="154288"/>
    <lineage>
        <taxon>Bacteria</taxon>
        <taxon>Bacillati</taxon>
        <taxon>Bacillota</taxon>
        <taxon>Erysipelotrichia</taxon>
        <taxon>Erysipelotrichales</taxon>
        <taxon>Turicibacteraceae</taxon>
        <taxon>Turicibacter</taxon>
    </lineage>
</organism>
<dbReference type="RefSeq" id="WP_006784274.1">
    <property type="nucleotide sequence ID" value="NZ_CABJBH010000005.1"/>
</dbReference>
<dbReference type="EMBL" id="WMQE01000014">
    <property type="protein sequence ID" value="MTK21258.1"/>
    <property type="molecule type" value="Genomic_DNA"/>
</dbReference>
<dbReference type="GO" id="GO:0009117">
    <property type="term" value="P:nucleotide metabolic process"/>
    <property type="evidence" value="ECO:0007669"/>
    <property type="project" value="InterPro"/>
</dbReference>
<dbReference type="GeneID" id="60057316"/>
<dbReference type="GO" id="GO:0000166">
    <property type="term" value="F:nucleotide binding"/>
    <property type="evidence" value="ECO:0007669"/>
    <property type="project" value="InterPro"/>
</dbReference>
<dbReference type="Proteomes" id="UP000487649">
    <property type="component" value="Unassembled WGS sequence"/>
</dbReference>
<accession>A0A173QU93</accession>
<dbReference type="PANTHER" id="PTHR31367">
    <property type="entry name" value="CYTOSOLIC 5'-NUCLEOTIDASE 1 FAMILY MEMBER"/>
    <property type="match status" value="1"/>
</dbReference>
<comment type="caution">
    <text evidence="1">The sequence shown here is derived from an EMBL/GenBank/DDBJ whole genome shotgun (WGS) entry which is preliminary data.</text>
</comment>
<reference evidence="1 2" key="1">
    <citation type="journal article" date="2019" name="Nat. Med.">
        <title>A library of human gut bacterial isolates paired with longitudinal multiomics data enables mechanistic microbiome research.</title>
        <authorList>
            <person name="Poyet M."/>
            <person name="Groussin M."/>
            <person name="Gibbons S.M."/>
            <person name="Avila-Pacheco J."/>
            <person name="Jiang X."/>
            <person name="Kearney S.M."/>
            <person name="Perrotta A.R."/>
            <person name="Berdy B."/>
            <person name="Zhao S."/>
            <person name="Lieberman T.D."/>
            <person name="Swanson P.K."/>
            <person name="Smith M."/>
            <person name="Roesemann S."/>
            <person name="Alexander J.E."/>
            <person name="Rich S.A."/>
            <person name="Livny J."/>
            <person name="Vlamakis H."/>
            <person name="Clish C."/>
            <person name="Bullock K."/>
            <person name="Deik A."/>
            <person name="Scott J."/>
            <person name="Pierce K.A."/>
            <person name="Xavier R.J."/>
            <person name="Alm E.J."/>
        </authorList>
    </citation>
    <scope>NUCLEOTIDE SEQUENCE [LARGE SCALE GENOMIC DNA]</scope>
    <source>
        <strain evidence="1 2">BIOML-A198</strain>
    </source>
</reference>
<dbReference type="AlphaFoldDB" id="A0A173QU93"/>
<gene>
    <name evidence="1" type="ORF">GMA92_07480</name>
</gene>
<dbReference type="GO" id="GO:0008253">
    <property type="term" value="F:5'-nucleotidase activity"/>
    <property type="evidence" value="ECO:0007669"/>
    <property type="project" value="InterPro"/>
</dbReference>
<dbReference type="GO" id="GO:0000287">
    <property type="term" value="F:magnesium ion binding"/>
    <property type="evidence" value="ECO:0007669"/>
    <property type="project" value="InterPro"/>
</dbReference>
<name>A0A173QU93_9FIRM</name>
<evidence type="ECO:0000313" key="1">
    <source>
        <dbReference type="EMBL" id="MTK21258.1"/>
    </source>
</evidence>
<protein>
    <submittedName>
        <fullName evidence="1">Uncharacterized protein</fullName>
    </submittedName>
</protein>
<dbReference type="GO" id="GO:0005737">
    <property type="term" value="C:cytoplasm"/>
    <property type="evidence" value="ECO:0007669"/>
    <property type="project" value="InterPro"/>
</dbReference>
<dbReference type="InterPro" id="IPR010394">
    <property type="entry name" value="5-nucleotidase"/>
</dbReference>